<evidence type="ECO:0000313" key="2">
    <source>
        <dbReference type="EMBL" id="KAJ2809361.1"/>
    </source>
</evidence>
<feature type="domain" description="PAS" evidence="1">
    <location>
        <begin position="16"/>
        <end position="41"/>
    </location>
</feature>
<dbReference type="InterPro" id="IPR035965">
    <property type="entry name" value="PAS-like_dom_sf"/>
</dbReference>
<protein>
    <recommendedName>
        <fullName evidence="1">PAS domain-containing protein</fullName>
    </recommendedName>
</protein>
<dbReference type="CDD" id="cd00130">
    <property type="entry name" value="PAS"/>
    <property type="match status" value="1"/>
</dbReference>
<dbReference type="InterPro" id="IPR000014">
    <property type="entry name" value="PAS"/>
</dbReference>
<name>A0A9W8I5S5_9FUNG</name>
<dbReference type="Proteomes" id="UP001140094">
    <property type="component" value="Unassembled WGS sequence"/>
</dbReference>
<dbReference type="SUPFAM" id="SSF55785">
    <property type="entry name" value="PYP-like sensor domain (PAS domain)"/>
    <property type="match status" value="1"/>
</dbReference>
<comment type="caution">
    <text evidence="2">The sequence shown here is derived from an EMBL/GenBank/DDBJ whole genome shotgun (WGS) entry which is preliminary data.</text>
</comment>
<dbReference type="PROSITE" id="PS50112">
    <property type="entry name" value="PAS"/>
    <property type="match status" value="1"/>
</dbReference>
<reference evidence="2" key="1">
    <citation type="submission" date="2022-07" db="EMBL/GenBank/DDBJ databases">
        <title>Phylogenomic reconstructions and comparative analyses of Kickxellomycotina fungi.</title>
        <authorList>
            <person name="Reynolds N.K."/>
            <person name="Stajich J.E."/>
            <person name="Barry K."/>
            <person name="Grigoriev I.V."/>
            <person name="Crous P."/>
            <person name="Smith M.E."/>
        </authorList>
    </citation>
    <scope>NUCLEOTIDE SEQUENCE</scope>
    <source>
        <strain evidence="2">NRRL 1565</strain>
    </source>
</reference>
<dbReference type="AlphaFoldDB" id="A0A9W8I5S5"/>
<organism evidence="2 3">
    <name type="scientific">Coemansia guatemalensis</name>
    <dbReference type="NCBI Taxonomy" id="2761395"/>
    <lineage>
        <taxon>Eukaryota</taxon>
        <taxon>Fungi</taxon>
        <taxon>Fungi incertae sedis</taxon>
        <taxon>Zoopagomycota</taxon>
        <taxon>Kickxellomycotina</taxon>
        <taxon>Kickxellomycetes</taxon>
        <taxon>Kickxellales</taxon>
        <taxon>Kickxellaceae</taxon>
        <taxon>Coemansia</taxon>
    </lineage>
</organism>
<keyword evidence="3" id="KW-1185">Reference proteome</keyword>
<dbReference type="Gene3D" id="3.30.450.20">
    <property type="entry name" value="PAS domain"/>
    <property type="match status" value="1"/>
</dbReference>
<evidence type="ECO:0000313" key="3">
    <source>
        <dbReference type="Proteomes" id="UP001140094"/>
    </source>
</evidence>
<sequence>MPLSYIAVYEREHPERIIFVSSNCQRVLGYTPQEMLGTSAMSYSADAYAEHYSCQWPADNPELTVTMMPHNVKSKDGDIIFTHTISFNCSGYIFSTINAFPEFGRVFLGDSVLYRLQHETNYDAISTNVIENQQAAEEAATCGSTTANVECASSSTQSAAQNSINQMASLGYPQITNATLKHAHVYTARSSPVKACVILNKLSNNANVQGPTVYFATNTINDIYNGNVDAHELVDMPFLSLVVYQDVTKAALFMDKLISSPHPQLCTLRLISDPVYSAEDNNASDTGAASQAVSDSSINVEIFGASSDEKIMLLCQKTRRRRPTGSTFPNSMLGAHNPIDDELPYMSLEEIISSDPETSDPGRQWHQVL</sequence>
<evidence type="ECO:0000259" key="1">
    <source>
        <dbReference type="PROSITE" id="PS50112"/>
    </source>
</evidence>
<dbReference type="OrthoDB" id="411251at2759"/>
<proteinExistence type="predicted"/>
<gene>
    <name evidence="2" type="ORF">H4R20_000171</name>
</gene>
<accession>A0A9W8I5S5</accession>
<dbReference type="EMBL" id="JANBUO010000004">
    <property type="protein sequence ID" value="KAJ2809361.1"/>
    <property type="molecule type" value="Genomic_DNA"/>
</dbReference>